<dbReference type="PROSITE" id="PS51746">
    <property type="entry name" value="PPM_2"/>
    <property type="match status" value="1"/>
</dbReference>
<dbReference type="Gene3D" id="3.60.40.10">
    <property type="entry name" value="PPM-type phosphatase domain"/>
    <property type="match status" value="1"/>
</dbReference>
<dbReference type="SMART" id="SM00331">
    <property type="entry name" value="PP2C_SIG"/>
    <property type="match status" value="1"/>
</dbReference>
<evidence type="ECO:0000313" key="2">
    <source>
        <dbReference type="EMBL" id="AEM39019.1"/>
    </source>
</evidence>
<evidence type="ECO:0000259" key="1">
    <source>
        <dbReference type="PROSITE" id="PS51746"/>
    </source>
</evidence>
<accession>G0EFJ5</accession>
<protein>
    <submittedName>
        <fullName evidence="2">Protein serine/threonine phosphatase</fullName>
    </submittedName>
</protein>
<dbReference type="SUPFAM" id="SSF81606">
    <property type="entry name" value="PP2C-like"/>
    <property type="match status" value="1"/>
</dbReference>
<organism evidence="2 3">
    <name type="scientific">Pyrolobus fumarii (strain DSM 11204 / 1A)</name>
    <dbReference type="NCBI Taxonomy" id="694429"/>
    <lineage>
        <taxon>Archaea</taxon>
        <taxon>Thermoproteota</taxon>
        <taxon>Thermoprotei</taxon>
        <taxon>Desulfurococcales</taxon>
        <taxon>Pyrodictiaceae</taxon>
        <taxon>Pyrolobus</taxon>
    </lineage>
</organism>
<feature type="domain" description="PPM-type phosphatase" evidence="1">
    <location>
        <begin position="50"/>
        <end position="300"/>
    </location>
</feature>
<sequence length="301" mass="33109">MSMLLETAALALPWVTLATSTLTLMAVRRSVASRSTARCIIKSIRGARHYWNEDEARCELGRIDIGRDKIEYVIAAIADGVSGGGLGALASKAVIDYFLNTVTFSLPQILGMVEAHSKTRTCDALERRLRDISIAVSGVLMQSVQGADETLKAKLAEYSRTLGVPIYAATTLTGTLILCDYVFLVHVGNTRLYIHDANNKLKLLTQDHVDPMNPNVVTNVVSSLQDRRAEPYYSYHKVNRPARILLVSDGIHNYVHDEELSRIVSETRDPHETAERILRRLLSGSGGSPPDDATVIIVELP</sequence>
<dbReference type="HOGENOM" id="CLU_923225_0_0_2"/>
<dbReference type="KEGG" id="pfm:Pyrfu_1154"/>
<keyword evidence="3" id="KW-1185">Reference proteome</keyword>
<dbReference type="InterPro" id="IPR036457">
    <property type="entry name" value="PPM-type-like_dom_sf"/>
</dbReference>
<dbReference type="AlphaFoldDB" id="G0EFJ5"/>
<dbReference type="InParanoid" id="G0EFJ5"/>
<dbReference type="eggNOG" id="arCOG05302">
    <property type="taxonomic scope" value="Archaea"/>
</dbReference>
<proteinExistence type="predicted"/>
<evidence type="ECO:0000313" key="3">
    <source>
        <dbReference type="Proteomes" id="UP000001037"/>
    </source>
</evidence>
<reference evidence="2 3" key="1">
    <citation type="journal article" date="2011" name="Stand. Genomic Sci.">
        <title>Complete genome sequence of the hyperthermophilic chemolithoautotroph Pyrolobus fumarii type strain (1A).</title>
        <authorList>
            <person name="Anderson I."/>
            <person name="Goker M."/>
            <person name="Nolan M."/>
            <person name="Lucas S."/>
            <person name="Hammon N."/>
            <person name="Deshpande S."/>
            <person name="Cheng J.F."/>
            <person name="Tapia R."/>
            <person name="Han C."/>
            <person name="Goodwin L."/>
            <person name="Pitluck S."/>
            <person name="Huntemann M."/>
            <person name="Liolios K."/>
            <person name="Ivanova N."/>
            <person name="Pagani I."/>
            <person name="Mavromatis K."/>
            <person name="Ovchinikova G."/>
            <person name="Pati A."/>
            <person name="Chen A."/>
            <person name="Palaniappan K."/>
            <person name="Land M."/>
            <person name="Hauser L."/>
            <person name="Brambilla E.M."/>
            <person name="Huber H."/>
            <person name="Yasawong M."/>
            <person name="Rohde M."/>
            <person name="Spring S."/>
            <person name="Abt B."/>
            <person name="Sikorski J."/>
            <person name="Wirth R."/>
            <person name="Detter J.C."/>
            <person name="Woyke T."/>
            <person name="Bristow J."/>
            <person name="Eisen J.A."/>
            <person name="Markowitz V."/>
            <person name="Hugenholtz P."/>
            <person name="Kyrpides N.C."/>
            <person name="Klenk H.P."/>
            <person name="Lapidus A."/>
        </authorList>
    </citation>
    <scope>NUCLEOTIDE SEQUENCE [LARGE SCALE GENOMIC DNA]</scope>
    <source>
        <strain evidence="3">DSM 11204 / 1A</strain>
    </source>
</reference>
<dbReference type="EMBL" id="CP002838">
    <property type="protein sequence ID" value="AEM39019.1"/>
    <property type="molecule type" value="Genomic_DNA"/>
</dbReference>
<name>G0EFJ5_PYRF1</name>
<gene>
    <name evidence="2" type="ordered locus">Pyrfu_1154</name>
</gene>
<dbReference type="Pfam" id="PF13672">
    <property type="entry name" value="PP2C_2"/>
    <property type="match status" value="1"/>
</dbReference>
<dbReference type="InterPro" id="IPR001932">
    <property type="entry name" value="PPM-type_phosphatase-like_dom"/>
</dbReference>
<dbReference type="STRING" id="694429.Pyrfu_1154"/>
<dbReference type="SMART" id="SM00332">
    <property type="entry name" value="PP2Cc"/>
    <property type="match status" value="1"/>
</dbReference>
<dbReference type="Proteomes" id="UP000001037">
    <property type="component" value="Chromosome"/>
</dbReference>